<evidence type="ECO:0000256" key="12">
    <source>
        <dbReference type="ARBA" id="ARBA00022842"/>
    </source>
</evidence>
<evidence type="ECO:0000256" key="1">
    <source>
        <dbReference type="ARBA" id="ARBA00001946"/>
    </source>
</evidence>
<evidence type="ECO:0000256" key="4">
    <source>
        <dbReference type="ARBA" id="ARBA00007837"/>
    </source>
</evidence>
<evidence type="ECO:0000259" key="15">
    <source>
        <dbReference type="Pfam" id="PF01326"/>
    </source>
</evidence>
<dbReference type="GO" id="GO:0006094">
    <property type="term" value="P:gluconeogenesis"/>
    <property type="evidence" value="ECO:0007669"/>
    <property type="project" value="UniProtKB-UniPathway"/>
</dbReference>
<feature type="domain" description="Pyruvate phosphate dikinase AMP/ATP-binding" evidence="15">
    <location>
        <begin position="15"/>
        <end position="273"/>
    </location>
</feature>
<dbReference type="RefSeq" id="WP_089297185.1">
    <property type="nucleotide sequence ID" value="NZ_BOMU01000082.1"/>
</dbReference>
<evidence type="ECO:0000256" key="14">
    <source>
        <dbReference type="ARBA" id="ARBA00047700"/>
    </source>
</evidence>
<keyword evidence="17" id="KW-1185">Reference proteome</keyword>
<protein>
    <recommendedName>
        <fullName evidence="6">Phosphoenolpyruvate synthase</fullName>
        <ecNumber evidence="5">2.7.9.2</ecNumber>
    </recommendedName>
    <alternativeName>
        <fullName evidence="13">Pyruvate, water dikinase</fullName>
    </alternativeName>
</protein>
<organism evidence="16 17">
    <name type="scientific">Actinoplanes regularis</name>
    <dbReference type="NCBI Taxonomy" id="52697"/>
    <lineage>
        <taxon>Bacteria</taxon>
        <taxon>Bacillati</taxon>
        <taxon>Actinomycetota</taxon>
        <taxon>Actinomycetes</taxon>
        <taxon>Micromonosporales</taxon>
        <taxon>Micromonosporaceae</taxon>
        <taxon>Actinoplanes</taxon>
    </lineage>
</organism>
<comment type="pathway">
    <text evidence="3">Carbohydrate biosynthesis; gluconeogenesis.</text>
</comment>
<keyword evidence="10 16" id="KW-0418">Kinase</keyword>
<dbReference type="Pfam" id="PF01326">
    <property type="entry name" value="PPDK_N"/>
    <property type="match status" value="1"/>
</dbReference>
<evidence type="ECO:0000256" key="10">
    <source>
        <dbReference type="ARBA" id="ARBA00022777"/>
    </source>
</evidence>
<reference evidence="16 17" key="1">
    <citation type="submission" date="2017-06" db="EMBL/GenBank/DDBJ databases">
        <authorList>
            <person name="Kim H.J."/>
            <person name="Triplett B.A."/>
        </authorList>
    </citation>
    <scope>NUCLEOTIDE SEQUENCE [LARGE SCALE GENOMIC DNA]</scope>
    <source>
        <strain evidence="16 17">DSM 43151</strain>
    </source>
</reference>
<dbReference type="PANTHER" id="PTHR43030">
    <property type="entry name" value="PHOSPHOENOLPYRUVATE SYNTHASE"/>
    <property type="match status" value="1"/>
</dbReference>
<dbReference type="InterPro" id="IPR002192">
    <property type="entry name" value="PPDK_AMP/ATP-bd"/>
</dbReference>
<keyword evidence="7" id="KW-0808">Transferase</keyword>
<evidence type="ECO:0000256" key="2">
    <source>
        <dbReference type="ARBA" id="ARBA00002988"/>
    </source>
</evidence>
<dbReference type="Gene3D" id="3.30.1490.20">
    <property type="entry name" value="ATP-grasp fold, A domain"/>
    <property type="match status" value="1"/>
</dbReference>
<dbReference type="Gene3D" id="3.30.470.20">
    <property type="entry name" value="ATP-grasp fold, B domain"/>
    <property type="match status" value="1"/>
</dbReference>
<dbReference type="Proteomes" id="UP000198415">
    <property type="component" value="Unassembled WGS sequence"/>
</dbReference>
<dbReference type="PANTHER" id="PTHR43030:SF1">
    <property type="entry name" value="PHOSPHOENOLPYRUVATE SYNTHASE"/>
    <property type="match status" value="1"/>
</dbReference>
<dbReference type="EMBL" id="FZNR01000017">
    <property type="protein sequence ID" value="SNS52041.1"/>
    <property type="molecule type" value="Genomic_DNA"/>
</dbReference>
<dbReference type="EC" id="2.7.9.2" evidence="5"/>
<gene>
    <name evidence="16" type="ORF">SAMN06264365_11792</name>
</gene>
<evidence type="ECO:0000256" key="9">
    <source>
        <dbReference type="ARBA" id="ARBA00022741"/>
    </source>
</evidence>
<keyword evidence="12" id="KW-0460">Magnesium</keyword>
<dbReference type="InterPro" id="IPR006319">
    <property type="entry name" value="PEP_synth"/>
</dbReference>
<comment type="similarity">
    <text evidence="4">Belongs to the PEP-utilizing enzyme family.</text>
</comment>
<dbReference type="SUPFAM" id="SSF56059">
    <property type="entry name" value="Glutathione synthetase ATP-binding domain-like"/>
    <property type="match status" value="1"/>
</dbReference>
<evidence type="ECO:0000256" key="6">
    <source>
        <dbReference type="ARBA" id="ARBA00021623"/>
    </source>
</evidence>
<evidence type="ECO:0000313" key="17">
    <source>
        <dbReference type="Proteomes" id="UP000198415"/>
    </source>
</evidence>
<sequence>MRLVDDRPELADPGLVGHKFARQTRMRHHGLPVPGFFCLTGTAFAELTPPATAFPGPGADPTELLTWAAANRARILGVELPAELVREVLSAFDALAGADGLVAVRACAVAQADGSGEDGADDPFAGLSDSYLYVARDAVPARIVDCWASAYNPEAVLYRVRRGLDPAAVKIAVGVQRMIPGVRSFVAFTRDPRTGADRRVIAAGYGIGEGIVQEKADVDHFFVDGATGAIDVEAVPKTTMVGLDPDRPGDGPVPLPVAVGRALAPVLSLAEVREIWASRPWSRSPVPAPRSRTARPWRSTAAPAWCGCCPKPNSKHPWSSKCA</sequence>
<comment type="cofactor">
    <cofactor evidence="1">
        <name>Mg(2+)</name>
        <dbReference type="ChEBI" id="CHEBI:18420"/>
    </cofactor>
</comment>
<name>A0A239F5L9_9ACTN</name>
<evidence type="ECO:0000256" key="8">
    <source>
        <dbReference type="ARBA" id="ARBA00022723"/>
    </source>
</evidence>
<evidence type="ECO:0000256" key="13">
    <source>
        <dbReference type="ARBA" id="ARBA00033470"/>
    </source>
</evidence>
<dbReference type="InterPro" id="IPR013815">
    <property type="entry name" value="ATP_grasp_subdomain_1"/>
</dbReference>
<accession>A0A239F5L9</accession>
<evidence type="ECO:0000256" key="7">
    <source>
        <dbReference type="ARBA" id="ARBA00022679"/>
    </source>
</evidence>
<comment type="function">
    <text evidence="2">Catalyzes the phosphorylation of pyruvate to phosphoenolpyruvate.</text>
</comment>
<dbReference type="GO" id="GO:0046872">
    <property type="term" value="F:metal ion binding"/>
    <property type="evidence" value="ECO:0007669"/>
    <property type="project" value="UniProtKB-KW"/>
</dbReference>
<proteinExistence type="inferred from homology"/>
<keyword evidence="11" id="KW-0067">ATP-binding</keyword>
<keyword evidence="9" id="KW-0547">Nucleotide-binding</keyword>
<evidence type="ECO:0000256" key="11">
    <source>
        <dbReference type="ARBA" id="ARBA00022840"/>
    </source>
</evidence>
<dbReference type="GO" id="GO:0008986">
    <property type="term" value="F:pyruvate, water dikinase activity"/>
    <property type="evidence" value="ECO:0007669"/>
    <property type="project" value="UniProtKB-EC"/>
</dbReference>
<dbReference type="OrthoDB" id="9765468at2"/>
<keyword evidence="16" id="KW-0670">Pyruvate</keyword>
<dbReference type="GO" id="GO:0005524">
    <property type="term" value="F:ATP binding"/>
    <property type="evidence" value="ECO:0007669"/>
    <property type="project" value="UniProtKB-KW"/>
</dbReference>
<keyword evidence="8" id="KW-0479">Metal-binding</keyword>
<comment type="catalytic activity">
    <reaction evidence="14">
        <text>pyruvate + ATP + H2O = phosphoenolpyruvate + AMP + phosphate + 2 H(+)</text>
        <dbReference type="Rhea" id="RHEA:11364"/>
        <dbReference type="ChEBI" id="CHEBI:15361"/>
        <dbReference type="ChEBI" id="CHEBI:15377"/>
        <dbReference type="ChEBI" id="CHEBI:15378"/>
        <dbReference type="ChEBI" id="CHEBI:30616"/>
        <dbReference type="ChEBI" id="CHEBI:43474"/>
        <dbReference type="ChEBI" id="CHEBI:58702"/>
        <dbReference type="ChEBI" id="CHEBI:456215"/>
        <dbReference type="EC" id="2.7.9.2"/>
    </reaction>
</comment>
<evidence type="ECO:0000256" key="3">
    <source>
        <dbReference type="ARBA" id="ARBA00004742"/>
    </source>
</evidence>
<evidence type="ECO:0000313" key="16">
    <source>
        <dbReference type="EMBL" id="SNS52041.1"/>
    </source>
</evidence>
<dbReference type="UniPathway" id="UPA00138"/>
<evidence type="ECO:0000256" key="5">
    <source>
        <dbReference type="ARBA" id="ARBA00011996"/>
    </source>
</evidence>
<dbReference type="AlphaFoldDB" id="A0A239F5L9"/>